<evidence type="ECO:0000256" key="6">
    <source>
        <dbReference type="SAM" id="MobiDB-lite"/>
    </source>
</evidence>
<dbReference type="FunCoup" id="A0A6P8H3L0">
    <property type="interactions" value="100"/>
</dbReference>
<dbReference type="GO" id="GO:0005975">
    <property type="term" value="P:carbohydrate metabolic process"/>
    <property type="evidence" value="ECO:0007669"/>
    <property type="project" value="InterPro"/>
</dbReference>
<feature type="chain" id="PRO_5028459774" evidence="7">
    <location>
        <begin position="18"/>
        <end position="471"/>
    </location>
</feature>
<dbReference type="FunFam" id="3.10.50.10:FF:000001">
    <property type="entry name" value="Chitinase 3-like 1"/>
    <property type="match status" value="1"/>
</dbReference>
<dbReference type="InterPro" id="IPR050314">
    <property type="entry name" value="Glycosyl_Hydrlase_18"/>
</dbReference>
<dbReference type="OrthoDB" id="76388at2759"/>
<feature type="compositionally biased region" description="Pro residues" evidence="6">
    <location>
        <begin position="399"/>
        <end position="433"/>
    </location>
</feature>
<dbReference type="Pfam" id="PF00704">
    <property type="entry name" value="Glyco_hydro_18"/>
    <property type="match status" value="1"/>
</dbReference>
<dbReference type="PANTHER" id="PTHR11177:SF317">
    <property type="entry name" value="CHITINASE 12-RELATED"/>
    <property type="match status" value="1"/>
</dbReference>
<organism evidence="9 10">
    <name type="scientific">Actinia tenebrosa</name>
    <name type="common">Australian red waratah sea anemone</name>
    <dbReference type="NCBI Taxonomy" id="6105"/>
    <lineage>
        <taxon>Eukaryota</taxon>
        <taxon>Metazoa</taxon>
        <taxon>Cnidaria</taxon>
        <taxon>Anthozoa</taxon>
        <taxon>Hexacorallia</taxon>
        <taxon>Actiniaria</taxon>
        <taxon>Actiniidae</taxon>
        <taxon>Actinia</taxon>
    </lineage>
</organism>
<dbReference type="SMART" id="SM00636">
    <property type="entry name" value="Glyco_18"/>
    <property type="match status" value="1"/>
</dbReference>
<dbReference type="GO" id="GO:0008061">
    <property type="term" value="F:chitin binding"/>
    <property type="evidence" value="ECO:0007669"/>
    <property type="project" value="InterPro"/>
</dbReference>
<feature type="domain" description="GH18" evidence="8">
    <location>
        <begin position="19"/>
        <end position="392"/>
    </location>
</feature>
<dbReference type="InterPro" id="IPR001223">
    <property type="entry name" value="Glyco_hydro18_cat"/>
</dbReference>
<evidence type="ECO:0000256" key="4">
    <source>
        <dbReference type="RuleBase" id="RU000489"/>
    </source>
</evidence>
<dbReference type="SUPFAM" id="SSF51445">
    <property type="entry name" value="(Trans)glycosidases"/>
    <property type="match status" value="1"/>
</dbReference>
<comment type="similarity">
    <text evidence="5">Belongs to the glycosyl hydrolase 18 family.</text>
</comment>
<protein>
    <submittedName>
        <fullName evidence="10">Chitinase-3-like protein 1</fullName>
    </submittedName>
</protein>
<keyword evidence="7" id="KW-0732">Signal</keyword>
<dbReference type="InterPro" id="IPR011583">
    <property type="entry name" value="Chitinase_II/V-like_cat"/>
</dbReference>
<evidence type="ECO:0000256" key="5">
    <source>
        <dbReference type="RuleBase" id="RU004453"/>
    </source>
</evidence>
<evidence type="ECO:0000256" key="3">
    <source>
        <dbReference type="ARBA" id="ARBA00023295"/>
    </source>
</evidence>
<evidence type="ECO:0000313" key="10">
    <source>
        <dbReference type="RefSeq" id="XP_031550949.1"/>
    </source>
</evidence>
<evidence type="ECO:0000259" key="8">
    <source>
        <dbReference type="PROSITE" id="PS51910"/>
    </source>
</evidence>
<dbReference type="PROSITE" id="PS51910">
    <property type="entry name" value="GH18_2"/>
    <property type="match status" value="1"/>
</dbReference>
<keyword evidence="1 4" id="KW-0378">Hydrolase</keyword>
<feature type="signal peptide" evidence="7">
    <location>
        <begin position="1"/>
        <end position="17"/>
    </location>
</feature>
<dbReference type="GO" id="GO:0005576">
    <property type="term" value="C:extracellular region"/>
    <property type="evidence" value="ECO:0007669"/>
    <property type="project" value="TreeGrafter"/>
</dbReference>
<dbReference type="FunFam" id="3.20.20.80:FF:000356">
    <property type="entry name" value="Predicted protein"/>
    <property type="match status" value="1"/>
</dbReference>
<gene>
    <name evidence="10" type="primary">LOC116288313</name>
</gene>
<feature type="region of interest" description="Disordered" evidence="6">
    <location>
        <begin position="399"/>
        <end position="435"/>
    </location>
</feature>
<dbReference type="InterPro" id="IPR017853">
    <property type="entry name" value="GH"/>
</dbReference>
<evidence type="ECO:0000313" key="9">
    <source>
        <dbReference type="Proteomes" id="UP000515163"/>
    </source>
</evidence>
<dbReference type="GO" id="GO:0004568">
    <property type="term" value="F:chitinase activity"/>
    <property type="evidence" value="ECO:0007669"/>
    <property type="project" value="UniProtKB-ARBA"/>
</dbReference>
<dbReference type="GO" id="GO:0006032">
    <property type="term" value="P:chitin catabolic process"/>
    <property type="evidence" value="ECO:0007669"/>
    <property type="project" value="TreeGrafter"/>
</dbReference>
<dbReference type="SUPFAM" id="SSF54556">
    <property type="entry name" value="Chitinase insertion domain"/>
    <property type="match status" value="1"/>
</dbReference>
<dbReference type="InParanoid" id="A0A6P8H3L0"/>
<dbReference type="CDD" id="cd02872">
    <property type="entry name" value="GH18_chitolectin_chitotriosidase"/>
    <property type="match status" value="1"/>
</dbReference>
<evidence type="ECO:0000256" key="1">
    <source>
        <dbReference type="ARBA" id="ARBA00022801"/>
    </source>
</evidence>
<sequence>MQLLTLLLLGLASYAAGNYVRVCYHTNWSQYRQGPAKFWPEDIPPELCTHLMYSFAKINQNNELAMYEWNDDKLYPRFNALKQKNPSLKTFIAVGGWNHENANSPFSRMVKTAATRKVFIDSVIRILRQWGFDGLDLDWEYPATRGGSPPEDKQRFTVLCQELMNAFVAEGQSSGRPRLLLTAAVSAGKNTIDKAYEVAKIGQILDLINLMAYDLRGKWESNTGHHTALEGPPGDILTVKYATQYWIDKGAPPNKIALGLGTYGRSFKLVNANENGIGAPANGNPPRGEYTRESGFLSYYEICKMMPKMTIVKTDNSAVKAPYGYLKQDWANVWVGYDDERSLYLKVEQVIKAKGLAGAMFWSLALDDFKGQFCGKGKYPLMNAVKKYLGGYVPPITPSARPPSPTATAGPLPPTNGPTNPPTQPPTEPPIQPPVGGQCVAIPPYNGAGMDAWCAANCAVGNCPATHCKCS</sequence>
<keyword evidence="2" id="KW-1015">Disulfide bond</keyword>
<name>A0A6P8H3L0_ACTTE</name>
<dbReference type="RefSeq" id="XP_031550949.1">
    <property type="nucleotide sequence ID" value="XM_031695089.1"/>
</dbReference>
<dbReference type="Proteomes" id="UP000515163">
    <property type="component" value="Unplaced"/>
</dbReference>
<reference evidence="10" key="1">
    <citation type="submission" date="2025-08" db="UniProtKB">
        <authorList>
            <consortium name="RefSeq"/>
        </authorList>
    </citation>
    <scope>IDENTIFICATION</scope>
    <source>
        <tissue evidence="10">Tentacle</tissue>
    </source>
</reference>
<proteinExistence type="inferred from homology"/>
<dbReference type="PANTHER" id="PTHR11177">
    <property type="entry name" value="CHITINASE"/>
    <property type="match status" value="1"/>
</dbReference>
<keyword evidence="9" id="KW-1185">Reference proteome</keyword>
<dbReference type="Gene3D" id="3.20.20.80">
    <property type="entry name" value="Glycosidases"/>
    <property type="match status" value="1"/>
</dbReference>
<dbReference type="InterPro" id="IPR001579">
    <property type="entry name" value="Glyco_hydro_18_chit_AS"/>
</dbReference>
<dbReference type="KEGG" id="aten:116288313"/>
<evidence type="ECO:0000256" key="2">
    <source>
        <dbReference type="ARBA" id="ARBA00023157"/>
    </source>
</evidence>
<dbReference type="AlphaFoldDB" id="A0A6P8H3L0"/>
<accession>A0A6P8H3L0</accession>
<dbReference type="Gene3D" id="3.10.50.10">
    <property type="match status" value="1"/>
</dbReference>
<dbReference type="GeneID" id="116288313"/>
<evidence type="ECO:0000256" key="7">
    <source>
        <dbReference type="SAM" id="SignalP"/>
    </source>
</evidence>
<dbReference type="InterPro" id="IPR029070">
    <property type="entry name" value="Chitinase_insertion_sf"/>
</dbReference>
<dbReference type="PROSITE" id="PS01095">
    <property type="entry name" value="GH18_1"/>
    <property type="match status" value="1"/>
</dbReference>
<keyword evidence="3 4" id="KW-0326">Glycosidase</keyword>